<gene>
    <name evidence="2" type="ORF">SAMN05216266_106252</name>
</gene>
<dbReference type="Pfam" id="PF01243">
    <property type="entry name" value="PNPOx_N"/>
    <property type="match status" value="1"/>
</dbReference>
<dbReference type="SUPFAM" id="SSF50475">
    <property type="entry name" value="FMN-binding split barrel"/>
    <property type="match status" value="1"/>
</dbReference>
<dbReference type="OrthoDB" id="2664130at2"/>
<dbReference type="InterPro" id="IPR011576">
    <property type="entry name" value="Pyridox_Oxase_N"/>
</dbReference>
<name>A0A1I0ZB07_9PSEU</name>
<evidence type="ECO:0000313" key="2">
    <source>
        <dbReference type="EMBL" id="SFB22547.1"/>
    </source>
</evidence>
<sequence>MARIDFDVAAFLARPLVSRIATNGPTVRPTWFLWEDDAFWVPTGPWARLPAHVRADPAIALVVDDCDLGTGIVRQVIARGQAEILPFDTARGRRKLVRYLGSDETRWDERFRRYLYDDPEEAGTAWLRLCPDSLTATDLSYAV</sequence>
<dbReference type="Gene3D" id="2.30.110.10">
    <property type="entry name" value="Electron Transport, Fmn-binding Protein, Chain A"/>
    <property type="match status" value="1"/>
</dbReference>
<accession>A0A1I0ZB07</accession>
<dbReference type="EMBL" id="FOKG01000006">
    <property type="protein sequence ID" value="SFB22547.1"/>
    <property type="molecule type" value="Genomic_DNA"/>
</dbReference>
<dbReference type="STRING" id="490629.SAMN05216266_106252"/>
<evidence type="ECO:0000313" key="3">
    <source>
        <dbReference type="Proteomes" id="UP000243799"/>
    </source>
</evidence>
<keyword evidence="3" id="KW-1185">Reference proteome</keyword>
<proteinExistence type="predicted"/>
<dbReference type="Proteomes" id="UP000243799">
    <property type="component" value="Unassembled WGS sequence"/>
</dbReference>
<feature type="domain" description="Pyridoxamine 5'-phosphate oxidase N-terminal" evidence="1">
    <location>
        <begin position="8"/>
        <end position="87"/>
    </location>
</feature>
<dbReference type="AlphaFoldDB" id="A0A1I0ZB07"/>
<reference evidence="3" key="1">
    <citation type="submission" date="2016-10" db="EMBL/GenBank/DDBJ databases">
        <authorList>
            <person name="Varghese N."/>
            <person name="Submissions S."/>
        </authorList>
    </citation>
    <scope>NUCLEOTIDE SEQUENCE [LARGE SCALE GENOMIC DNA]</scope>
    <source>
        <strain evidence="3">CGMCC 4.3568</strain>
    </source>
</reference>
<dbReference type="InterPro" id="IPR012349">
    <property type="entry name" value="Split_barrel_FMN-bd"/>
</dbReference>
<evidence type="ECO:0000259" key="1">
    <source>
        <dbReference type="Pfam" id="PF01243"/>
    </source>
</evidence>
<organism evidence="2 3">
    <name type="scientific">Amycolatopsis marina</name>
    <dbReference type="NCBI Taxonomy" id="490629"/>
    <lineage>
        <taxon>Bacteria</taxon>
        <taxon>Bacillati</taxon>
        <taxon>Actinomycetota</taxon>
        <taxon>Actinomycetes</taxon>
        <taxon>Pseudonocardiales</taxon>
        <taxon>Pseudonocardiaceae</taxon>
        <taxon>Amycolatopsis</taxon>
    </lineage>
</organism>
<protein>
    <submittedName>
        <fullName evidence="2">Nitroimidazol reductase NimA, pyridoxamine 5'-phosphate oxidase superfamily</fullName>
    </submittedName>
</protein>